<gene>
    <name evidence="2" type="ORF">ILUMI_14889</name>
</gene>
<evidence type="ECO:0000259" key="1">
    <source>
        <dbReference type="Pfam" id="PF03184"/>
    </source>
</evidence>
<dbReference type="OrthoDB" id="8191755at2759"/>
<dbReference type="EMBL" id="VTPC01034898">
    <property type="protein sequence ID" value="KAF2891284.1"/>
    <property type="molecule type" value="Genomic_DNA"/>
</dbReference>
<sequence>MLKDTSPGSVGTGNSNGWMISDNFVEYIQYFIKPGWCSIDNPMFLILDNQEGNYDIRVLNMCKVNGIVLLTLSPGSSHKLQSLYISCFGLFKTYCNKAVNDWMMDNAGTPMTVYYDIALLPVNIKHGFETTGVSPFDFQIDSESEYMTSYITNGDENNVKINQAKHNNTIDNNG</sequence>
<dbReference type="GO" id="GO:0003676">
    <property type="term" value="F:nucleic acid binding"/>
    <property type="evidence" value="ECO:0007669"/>
    <property type="project" value="InterPro"/>
</dbReference>
<organism evidence="2 3">
    <name type="scientific">Ignelater luminosus</name>
    <name type="common">Cucubano</name>
    <name type="synonym">Pyrophorus luminosus</name>
    <dbReference type="NCBI Taxonomy" id="2038154"/>
    <lineage>
        <taxon>Eukaryota</taxon>
        <taxon>Metazoa</taxon>
        <taxon>Ecdysozoa</taxon>
        <taxon>Arthropoda</taxon>
        <taxon>Hexapoda</taxon>
        <taxon>Insecta</taxon>
        <taxon>Pterygota</taxon>
        <taxon>Neoptera</taxon>
        <taxon>Endopterygota</taxon>
        <taxon>Coleoptera</taxon>
        <taxon>Polyphaga</taxon>
        <taxon>Elateriformia</taxon>
        <taxon>Elateroidea</taxon>
        <taxon>Elateridae</taxon>
        <taxon>Agrypninae</taxon>
        <taxon>Pyrophorini</taxon>
        <taxon>Ignelater</taxon>
    </lineage>
</organism>
<dbReference type="InterPro" id="IPR004875">
    <property type="entry name" value="DDE_SF_endonuclease_dom"/>
</dbReference>
<evidence type="ECO:0000313" key="2">
    <source>
        <dbReference type="EMBL" id="KAF2891284.1"/>
    </source>
</evidence>
<dbReference type="AlphaFoldDB" id="A0A8K0G9M2"/>
<name>A0A8K0G9M2_IGNLU</name>
<reference evidence="2" key="1">
    <citation type="submission" date="2019-08" db="EMBL/GenBank/DDBJ databases">
        <title>The genome of the North American firefly Photinus pyralis.</title>
        <authorList>
            <consortium name="Photinus pyralis genome working group"/>
            <person name="Fallon T.R."/>
            <person name="Sander Lower S.E."/>
            <person name="Weng J.-K."/>
        </authorList>
    </citation>
    <scope>NUCLEOTIDE SEQUENCE</scope>
    <source>
        <strain evidence="2">TRF0915ILg1</strain>
        <tissue evidence="2">Whole body</tissue>
    </source>
</reference>
<keyword evidence="3" id="KW-1185">Reference proteome</keyword>
<comment type="caution">
    <text evidence="2">The sequence shown here is derived from an EMBL/GenBank/DDBJ whole genome shotgun (WGS) entry which is preliminary data.</text>
</comment>
<accession>A0A8K0G9M2</accession>
<dbReference type="Proteomes" id="UP000801492">
    <property type="component" value="Unassembled WGS sequence"/>
</dbReference>
<proteinExistence type="predicted"/>
<feature type="domain" description="DDE-1" evidence="1">
    <location>
        <begin position="14"/>
        <end position="107"/>
    </location>
</feature>
<evidence type="ECO:0000313" key="3">
    <source>
        <dbReference type="Proteomes" id="UP000801492"/>
    </source>
</evidence>
<dbReference type="Pfam" id="PF03184">
    <property type="entry name" value="DDE_1"/>
    <property type="match status" value="1"/>
</dbReference>
<protein>
    <recommendedName>
        <fullName evidence="1">DDE-1 domain-containing protein</fullName>
    </recommendedName>
</protein>